<dbReference type="InterPro" id="IPR005302">
    <property type="entry name" value="MoCF_Sase_C"/>
</dbReference>
<dbReference type="PANTHER" id="PTHR36930:SF1">
    <property type="entry name" value="MOSC DOMAIN-CONTAINING PROTEIN"/>
    <property type="match status" value="1"/>
</dbReference>
<feature type="region of interest" description="Disordered" evidence="1">
    <location>
        <begin position="119"/>
        <end position="145"/>
    </location>
</feature>
<dbReference type="PROSITE" id="PS51340">
    <property type="entry name" value="MOSC"/>
    <property type="match status" value="1"/>
</dbReference>
<feature type="domain" description="MOSC" evidence="2">
    <location>
        <begin position="21"/>
        <end position="260"/>
    </location>
</feature>
<dbReference type="RefSeq" id="WP_203733933.1">
    <property type="nucleotide sequence ID" value="NZ_BAAATX010000042.1"/>
</dbReference>
<organism evidence="3 4">
    <name type="scientific">Paractinoplanes durhamensis</name>
    <dbReference type="NCBI Taxonomy" id="113563"/>
    <lineage>
        <taxon>Bacteria</taxon>
        <taxon>Bacillati</taxon>
        <taxon>Actinomycetota</taxon>
        <taxon>Actinomycetes</taxon>
        <taxon>Micromonosporales</taxon>
        <taxon>Micromonosporaceae</taxon>
        <taxon>Paractinoplanes</taxon>
    </lineage>
</organism>
<accession>A0ABQ3Z8C2</accession>
<dbReference type="SUPFAM" id="SSF50800">
    <property type="entry name" value="PK beta-barrel domain-like"/>
    <property type="match status" value="2"/>
</dbReference>
<dbReference type="Proteomes" id="UP000637628">
    <property type="component" value="Unassembled WGS sequence"/>
</dbReference>
<dbReference type="Gene3D" id="2.40.33.20">
    <property type="entry name" value="PK beta-barrel domain-like"/>
    <property type="match status" value="1"/>
</dbReference>
<gene>
    <name evidence="3" type="ORF">Adu01nite_74200</name>
</gene>
<evidence type="ECO:0000313" key="3">
    <source>
        <dbReference type="EMBL" id="GIE06070.1"/>
    </source>
</evidence>
<comment type="caution">
    <text evidence="3">The sequence shown here is derived from an EMBL/GenBank/DDBJ whole genome shotgun (WGS) entry which is preliminary data.</text>
</comment>
<keyword evidence="4" id="KW-1185">Reference proteome</keyword>
<dbReference type="InterPro" id="IPR052716">
    <property type="entry name" value="MOSC_domain"/>
</dbReference>
<evidence type="ECO:0000256" key="1">
    <source>
        <dbReference type="SAM" id="MobiDB-lite"/>
    </source>
</evidence>
<proteinExistence type="predicted"/>
<feature type="compositionally biased region" description="Gly residues" evidence="1">
    <location>
        <begin position="120"/>
        <end position="137"/>
    </location>
</feature>
<reference evidence="3 4" key="1">
    <citation type="submission" date="2021-01" db="EMBL/GenBank/DDBJ databases">
        <title>Whole genome shotgun sequence of Actinoplanes durhamensis NBRC 14914.</title>
        <authorList>
            <person name="Komaki H."/>
            <person name="Tamura T."/>
        </authorList>
    </citation>
    <scope>NUCLEOTIDE SEQUENCE [LARGE SCALE GENOMIC DNA]</scope>
    <source>
        <strain evidence="3 4">NBRC 14914</strain>
    </source>
</reference>
<sequence length="272" mass="26975">MKAERGTVAAVSCNDTYAFIKPVRGEIVLIAGVGVKGDVHAGLYVKHRGRVRNDPTQPNFRQVHLIQQELFGEVGAKGYDVEAGNLGENVTTSGVDLLGLPRGTILRFGPAAGECDSAAGAGGPAAGAGGPAAGEGGAEAAEGARETVPAVGAGSGSVGAGGALAAVLEVAAAAELGPGNAGAAVAIAAAAARDRGDDPRPAVVVAGLRNPCGQINGFRDGLLKEVLGRDERGQVVRKAGVMAVVLRGGPIRTGDMVTVELPPAPHAPLEPI</sequence>
<dbReference type="PANTHER" id="PTHR36930">
    <property type="entry name" value="METAL-SULFUR CLUSTER BIOSYNTHESIS PROTEINS YUAD-RELATED"/>
    <property type="match status" value="1"/>
</dbReference>
<evidence type="ECO:0000313" key="4">
    <source>
        <dbReference type="Proteomes" id="UP000637628"/>
    </source>
</evidence>
<dbReference type="EMBL" id="BOML01000059">
    <property type="protein sequence ID" value="GIE06070.1"/>
    <property type="molecule type" value="Genomic_DNA"/>
</dbReference>
<evidence type="ECO:0000259" key="2">
    <source>
        <dbReference type="PROSITE" id="PS51340"/>
    </source>
</evidence>
<name>A0ABQ3Z8C2_9ACTN</name>
<protein>
    <recommendedName>
        <fullName evidence="2">MOSC domain-containing protein</fullName>
    </recommendedName>
</protein>
<dbReference type="InterPro" id="IPR011037">
    <property type="entry name" value="Pyrv_Knase-like_insert_dom_sf"/>
</dbReference>